<keyword evidence="3" id="KW-0812">Transmembrane</keyword>
<sequence>MRKFEQCWICLRNSETPVSTPYGHIFCKICIINNFLAQKKEYSKKKKEYENYIKDMDRKKKEEALHIREKEKIKFLDDLENVHEHVKKTDEKKTGVDISNNFWIAGNAKIKKDIDKKLKPPSNKLICPISGKPIKMSELITINPEVIDKNDTINGNWVCSFSKKNIDHNKAVLIKKTGQIILKPFACTIMFKIVCTVKFFFDQRKCKKEKSTIKTVLFIFSPFIFSPFIFSPFIFSPFILLLFFCLIFDKIPLLEILQFKSF</sequence>
<gene>
    <name evidence="4" type="ORF">PY01617</name>
</gene>
<protein>
    <recommendedName>
        <fullName evidence="6">Nitric oxide synthase-interacting protein zinc-finger domain-containing protein</fullName>
    </recommendedName>
</protein>
<dbReference type="SUPFAM" id="SSF57850">
    <property type="entry name" value="RING/U-box"/>
    <property type="match status" value="1"/>
</dbReference>
<dbReference type="PIRSF" id="PIRSF023577">
    <property type="entry name" value="ENOS_interacting"/>
    <property type="match status" value="1"/>
</dbReference>
<dbReference type="InterPro" id="IPR016818">
    <property type="entry name" value="NOSIP"/>
</dbReference>
<dbReference type="InParanoid" id="Q7RP44"/>
<evidence type="ECO:0000313" key="5">
    <source>
        <dbReference type="Proteomes" id="UP000008553"/>
    </source>
</evidence>
<dbReference type="STRING" id="73239.Q7RP44"/>
<dbReference type="InterPro" id="IPR013083">
    <property type="entry name" value="Znf_RING/FYVE/PHD"/>
</dbReference>
<evidence type="ECO:0000256" key="1">
    <source>
        <dbReference type="PIRNR" id="PIRNR023577"/>
    </source>
</evidence>
<comment type="subcellular location">
    <subcellularLocation>
        <location evidence="1">Nucleus</location>
    </subcellularLocation>
</comment>
<dbReference type="Gene3D" id="3.30.40.10">
    <property type="entry name" value="Zinc/RING finger domain, C3HC4 (zinc finger)"/>
    <property type="match status" value="1"/>
</dbReference>
<dbReference type="GO" id="GO:0061630">
    <property type="term" value="F:ubiquitin protein ligase activity"/>
    <property type="evidence" value="ECO:0007669"/>
    <property type="project" value="InterPro"/>
</dbReference>
<keyword evidence="5" id="KW-1185">Reference proteome</keyword>
<keyword evidence="1" id="KW-0539">Nucleus</keyword>
<dbReference type="PaxDb" id="73239-Q7RP44"/>
<dbReference type="EMBL" id="AABL01000436">
    <property type="protein sequence ID" value="EAA20966.1"/>
    <property type="molecule type" value="Genomic_DNA"/>
</dbReference>
<feature type="transmembrane region" description="Helical" evidence="3">
    <location>
        <begin position="180"/>
        <end position="201"/>
    </location>
</feature>
<evidence type="ECO:0000256" key="2">
    <source>
        <dbReference type="SAM" id="Coils"/>
    </source>
</evidence>
<comment type="similarity">
    <text evidence="1">Belongs to the NOSIP family.</text>
</comment>
<keyword evidence="2" id="KW-0175">Coiled coil</keyword>
<keyword evidence="3" id="KW-1133">Transmembrane helix</keyword>
<evidence type="ECO:0000256" key="3">
    <source>
        <dbReference type="SAM" id="Phobius"/>
    </source>
</evidence>
<comment type="caution">
    <text evidence="4">The sequence shown here is derived from an EMBL/GenBank/DDBJ whole genome shotgun (WGS) entry which is preliminary data.</text>
</comment>
<dbReference type="PANTHER" id="PTHR13063:SF10">
    <property type="entry name" value="NITRIC OXIDE SYNTHASE-INTERACTING PROTEIN"/>
    <property type="match status" value="1"/>
</dbReference>
<accession>Q7RP44</accession>
<organism evidence="4 5">
    <name type="scientific">Plasmodium yoelii yoelii</name>
    <dbReference type="NCBI Taxonomy" id="73239"/>
    <lineage>
        <taxon>Eukaryota</taxon>
        <taxon>Sar</taxon>
        <taxon>Alveolata</taxon>
        <taxon>Apicomplexa</taxon>
        <taxon>Aconoidasida</taxon>
        <taxon>Haemosporida</taxon>
        <taxon>Plasmodiidae</taxon>
        <taxon>Plasmodium</taxon>
        <taxon>Plasmodium (Vinckeia)</taxon>
    </lineage>
</organism>
<proteinExistence type="inferred from homology"/>
<reference evidence="4 5" key="1">
    <citation type="journal article" date="2002" name="Nature">
        <title>Genome sequence and comparative analysis of the model rodent malaria parasite Plasmodium yoelii yoelii.</title>
        <authorList>
            <person name="Carlton J.M."/>
            <person name="Angiuoli S.V."/>
            <person name="Suh B.B."/>
            <person name="Kooij T.W."/>
            <person name="Pertea M."/>
            <person name="Silva J.C."/>
            <person name="Ermolaeva M.D."/>
            <person name="Allen J.E."/>
            <person name="Selengut J.D."/>
            <person name="Koo H.L."/>
            <person name="Peterson J.D."/>
            <person name="Pop M."/>
            <person name="Kosack D.S."/>
            <person name="Shumway M.F."/>
            <person name="Bidwell S.L."/>
            <person name="Shallom S.J."/>
            <person name="van Aken S.E."/>
            <person name="Riedmuller S.B."/>
            <person name="Feldblyum T.V."/>
            <person name="Cho J.K."/>
            <person name="Quackenbush J."/>
            <person name="Sedegah M."/>
            <person name="Shoaibi A."/>
            <person name="Cummings L.M."/>
            <person name="Florens L."/>
            <person name="Yates J.R."/>
            <person name="Raine J.D."/>
            <person name="Sinden R.E."/>
            <person name="Harris M.A."/>
            <person name="Cunningham D.A."/>
            <person name="Preiser P.R."/>
            <person name="Bergman L.W."/>
            <person name="Vaidya A.B."/>
            <person name="van Lin L.H."/>
            <person name="Janse C.J."/>
            <person name="Waters A.P."/>
            <person name="Smith H.O."/>
            <person name="White O.R."/>
            <person name="Salzberg S.L."/>
            <person name="Venter J.C."/>
            <person name="Fraser C.M."/>
            <person name="Hoffman S.L."/>
            <person name="Gardner M.J."/>
            <person name="Carucci D.J."/>
        </authorList>
    </citation>
    <scope>NUCLEOTIDE SEQUENCE [LARGE SCALE GENOMIC DNA]</scope>
    <source>
        <strain evidence="4 5">17XNL</strain>
    </source>
</reference>
<dbReference type="PANTHER" id="PTHR13063">
    <property type="entry name" value="ENOS INTERACTING PROTEIN"/>
    <property type="match status" value="1"/>
</dbReference>
<evidence type="ECO:0000313" key="4">
    <source>
        <dbReference type="EMBL" id="EAA20966.1"/>
    </source>
</evidence>
<dbReference type="FunCoup" id="Q7RP44">
    <property type="interactions" value="302"/>
</dbReference>
<feature type="coiled-coil region" evidence="2">
    <location>
        <begin position="32"/>
        <end position="62"/>
    </location>
</feature>
<dbReference type="AlphaFoldDB" id="Q7RP44"/>
<keyword evidence="3" id="KW-0472">Membrane</keyword>
<name>Q7RP44_PLAYO</name>
<evidence type="ECO:0008006" key="6">
    <source>
        <dbReference type="Google" id="ProtNLM"/>
    </source>
</evidence>
<dbReference type="GO" id="GO:0005634">
    <property type="term" value="C:nucleus"/>
    <property type="evidence" value="ECO:0007669"/>
    <property type="project" value="UniProtKB-SubCell"/>
</dbReference>
<dbReference type="Proteomes" id="UP000008553">
    <property type="component" value="Unassembled WGS sequence"/>
</dbReference>